<evidence type="ECO:0000313" key="2">
    <source>
        <dbReference type="Proteomes" id="UP000004095"/>
    </source>
</evidence>
<proteinExistence type="predicted"/>
<accession>A1ZUD7</accession>
<organism evidence="1 2">
    <name type="scientific">Microscilla marina ATCC 23134</name>
    <dbReference type="NCBI Taxonomy" id="313606"/>
    <lineage>
        <taxon>Bacteria</taxon>
        <taxon>Pseudomonadati</taxon>
        <taxon>Bacteroidota</taxon>
        <taxon>Cytophagia</taxon>
        <taxon>Cytophagales</taxon>
        <taxon>Microscillaceae</taxon>
        <taxon>Microscilla</taxon>
    </lineage>
</organism>
<dbReference type="EMBL" id="AAWS01000040">
    <property type="protein sequence ID" value="EAY25956.1"/>
    <property type="molecule type" value="Genomic_DNA"/>
</dbReference>
<gene>
    <name evidence="1" type="ORF">M23134_07104</name>
</gene>
<name>A1ZUD7_MICM2</name>
<protein>
    <submittedName>
        <fullName evidence="1">Uncharacterized protein</fullName>
    </submittedName>
</protein>
<keyword evidence="2" id="KW-1185">Reference proteome</keyword>
<reference evidence="1 2" key="1">
    <citation type="submission" date="2007-01" db="EMBL/GenBank/DDBJ databases">
        <authorList>
            <person name="Haygood M."/>
            <person name="Podell S."/>
            <person name="Anderson C."/>
            <person name="Hopkinson B."/>
            <person name="Roe K."/>
            <person name="Barbeau K."/>
            <person name="Gaasterland T."/>
            <person name="Ferriera S."/>
            <person name="Johnson J."/>
            <person name="Kravitz S."/>
            <person name="Beeson K."/>
            <person name="Sutton G."/>
            <person name="Rogers Y.-H."/>
            <person name="Friedman R."/>
            <person name="Frazier M."/>
            <person name="Venter J.C."/>
        </authorList>
    </citation>
    <scope>NUCLEOTIDE SEQUENCE [LARGE SCALE GENOMIC DNA]</scope>
    <source>
        <strain evidence="1 2">ATCC 23134</strain>
    </source>
</reference>
<dbReference type="AlphaFoldDB" id="A1ZUD7"/>
<comment type="caution">
    <text evidence="1">The sequence shown here is derived from an EMBL/GenBank/DDBJ whole genome shotgun (WGS) entry which is preliminary data.</text>
</comment>
<dbReference type="Proteomes" id="UP000004095">
    <property type="component" value="Unassembled WGS sequence"/>
</dbReference>
<sequence>MGKIRCHVYFYRYTARQNNCNKAMKTSYLLPLVFMRSFTCQIPPQKNNKKQAKKR</sequence>
<evidence type="ECO:0000313" key="1">
    <source>
        <dbReference type="EMBL" id="EAY25956.1"/>
    </source>
</evidence>